<keyword evidence="1" id="KW-1133">Transmembrane helix</keyword>
<accession>W7LGN0</accession>
<comment type="caution">
    <text evidence="2">The sequence shown here is derived from an EMBL/GenBank/DDBJ whole genome shotgun (WGS) entry which is preliminary data.</text>
</comment>
<reference evidence="3" key="1">
    <citation type="submission" date="2013-03" db="EMBL/GenBank/DDBJ databases">
        <title>Draft genome sequence of Bacillus firmus DS1.</title>
        <authorList>
            <person name="Peng D."/>
            <person name="Zhu L."/>
            <person name="Sun M."/>
        </authorList>
    </citation>
    <scope>NUCLEOTIDE SEQUENCE [LARGE SCALE GENOMIC DNA]</scope>
    <source>
        <strain evidence="3">DS1</strain>
    </source>
</reference>
<name>W7LGN0_CYTFI</name>
<keyword evidence="1" id="KW-0812">Transmembrane</keyword>
<evidence type="ECO:0000313" key="2">
    <source>
        <dbReference type="EMBL" id="EWG11164.1"/>
    </source>
</evidence>
<feature type="transmembrane region" description="Helical" evidence="1">
    <location>
        <begin position="43"/>
        <end position="62"/>
    </location>
</feature>
<proteinExistence type="predicted"/>
<keyword evidence="1" id="KW-0472">Membrane</keyword>
<dbReference type="eggNOG" id="ENOG5033VU0">
    <property type="taxonomic scope" value="Bacteria"/>
</dbReference>
<dbReference type="AlphaFoldDB" id="W7LGN0"/>
<reference evidence="2 3" key="2">
    <citation type="journal article" date="2016" name="Sci. Rep.">
        <title>A novel serine protease, Sep1, from Bacillus firmus DS-1 has nematicidal activity and degrades multiple intestinal-associated nematode proteins.</title>
        <authorList>
            <person name="Geng C."/>
            <person name="Nie X."/>
            <person name="Tang Z."/>
            <person name="Zhang Y."/>
            <person name="Lin J."/>
            <person name="Sun M."/>
            <person name="Peng D."/>
        </authorList>
    </citation>
    <scope>NUCLEOTIDE SEQUENCE [LARGE SCALE GENOMIC DNA]</scope>
    <source>
        <strain evidence="2 3">DS1</strain>
    </source>
</reference>
<dbReference type="InterPro" id="IPR025940">
    <property type="entry name" value="SpoIISA_toxin"/>
</dbReference>
<gene>
    <name evidence="2" type="ORF">PBF_11747</name>
</gene>
<organism evidence="2 3">
    <name type="scientific">Cytobacillus firmus DS1</name>
    <dbReference type="NCBI Taxonomy" id="1307436"/>
    <lineage>
        <taxon>Bacteria</taxon>
        <taxon>Bacillati</taxon>
        <taxon>Bacillota</taxon>
        <taxon>Bacilli</taxon>
        <taxon>Bacillales</taxon>
        <taxon>Bacillaceae</taxon>
        <taxon>Cytobacillus</taxon>
    </lineage>
</organism>
<dbReference type="PATRIC" id="fig|1307436.3.peg.2514"/>
<dbReference type="Proteomes" id="UP000019270">
    <property type="component" value="Unassembled WGS sequence"/>
</dbReference>
<evidence type="ECO:0000313" key="3">
    <source>
        <dbReference type="Proteomes" id="UP000019270"/>
    </source>
</evidence>
<dbReference type="Gene3D" id="3.30.70.2720">
    <property type="match status" value="1"/>
</dbReference>
<feature type="transmembrane region" description="Helical" evidence="1">
    <location>
        <begin position="6"/>
        <end position="31"/>
    </location>
</feature>
<dbReference type="EMBL" id="APVL01000007">
    <property type="protein sequence ID" value="EWG11164.1"/>
    <property type="molecule type" value="Genomic_DNA"/>
</dbReference>
<sequence length="261" mass="30650">MADEAIFLLIFFKIAVWIIVACLGFYVISVWLWEKKVKEKMSVIRKTWYILYVLGAVIYWTNEPESIFNHWQNYLIVAIIFALVDAFVFLGSYLKRVGNNELATDTRDLLEENSDLLNSHMNKLKSFQYLLKNEPIDIYYGNEEAYLAGIEKLLADFADKVDMRTSLCKYTTQEEKDHLLEHYTDKALIHSRLDRREVYYDAEEKLALIPFSIFEEDYVIKVTSDQFVTEFDYLLFTSLISIYDLMLPAELEDEDHEGTSG</sequence>
<dbReference type="Gene3D" id="1.20.5.460">
    <property type="entry name" value="Single helix bin"/>
    <property type="match status" value="1"/>
</dbReference>
<dbReference type="Pfam" id="PF14171">
    <property type="entry name" value="SpoIISA_toxin"/>
    <property type="match status" value="1"/>
</dbReference>
<dbReference type="GO" id="GO:0016020">
    <property type="term" value="C:membrane"/>
    <property type="evidence" value="ECO:0007669"/>
    <property type="project" value="InterPro"/>
</dbReference>
<feature type="transmembrane region" description="Helical" evidence="1">
    <location>
        <begin position="74"/>
        <end position="94"/>
    </location>
</feature>
<evidence type="ECO:0000256" key="1">
    <source>
        <dbReference type="SAM" id="Phobius"/>
    </source>
</evidence>
<protein>
    <submittedName>
        <fullName evidence="2">Two-component apoptosis factor</fullName>
    </submittedName>
</protein>